<evidence type="ECO:0000313" key="2">
    <source>
        <dbReference type="EMBL" id="KAL3515072.1"/>
    </source>
</evidence>
<dbReference type="AlphaFoldDB" id="A0ABD2ZAE8"/>
<gene>
    <name evidence="2" type="ORF">ACH5RR_021974</name>
</gene>
<comment type="caution">
    <text evidence="2">The sequence shown here is derived from an EMBL/GenBank/DDBJ whole genome shotgun (WGS) entry which is preliminary data.</text>
</comment>
<proteinExistence type="inferred from homology"/>
<keyword evidence="3" id="KW-1185">Reference proteome</keyword>
<sequence>MGIRLMAAMFHAKHLFRTKGGGVHGGHASPTPVSSNVDVPKGHLAVYVGESSAYKHRFIVPISYLKHPLFLDLLRHAEEENGFEHPMGGLTIPCSKRAFLDMASQLNDCRTN</sequence>
<dbReference type="Proteomes" id="UP001630127">
    <property type="component" value="Unassembled WGS sequence"/>
</dbReference>
<dbReference type="InterPro" id="IPR003676">
    <property type="entry name" value="SAUR_fam"/>
</dbReference>
<organism evidence="2 3">
    <name type="scientific">Cinchona calisaya</name>
    <dbReference type="NCBI Taxonomy" id="153742"/>
    <lineage>
        <taxon>Eukaryota</taxon>
        <taxon>Viridiplantae</taxon>
        <taxon>Streptophyta</taxon>
        <taxon>Embryophyta</taxon>
        <taxon>Tracheophyta</taxon>
        <taxon>Spermatophyta</taxon>
        <taxon>Magnoliopsida</taxon>
        <taxon>eudicotyledons</taxon>
        <taxon>Gunneridae</taxon>
        <taxon>Pentapetalae</taxon>
        <taxon>asterids</taxon>
        <taxon>lamiids</taxon>
        <taxon>Gentianales</taxon>
        <taxon>Rubiaceae</taxon>
        <taxon>Cinchonoideae</taxon>
        <taxon>Cinchoneae</taxon>
        <taxon>Cinchona</taxon>
    </lineage>
</organism>
<evidence type="ECO:0000313" key="3">
    <source>
        <dbReference type="Proteomes" id="UP001630127"/>
    </source>
</evidence>
<evidence type="ECO:0000256" key="1">
    <source>
        <dbReference type="ARBA" id="ARBA00006974"/>
    </source>
</evidence>
<name>A0ABD2ZAE8_9GENT</name>
<dbReference type="Pfam" id="PF02519">
    <property type="entry name" value="Auxin_inducible"/>
    <property type="match status" value="1"/>
</dbReference>
<protein>
    <submittedName>
        <fullName evidence="2">Uncharacterized protein</fullName>
    </submittedName>
</protein>
<dbReference type="PANTHER" id="PTHR31929">
    <property type="entry name" value="SAUR-LIKE AUXIN-RESPONSIVE PROTEIN FAMILY-RELATED"/>
    <property type="match status" value="1"/>
</dbReference>
<reference evidence="2 3" key="1">
    <citation type="submission" date="2024-11" db="EMBL/GenBank/DDBJ databases">
        <title>A near-complete genome assembly of Cinchona calisaya.</title>
        <authorList>
            <person name="Lian D.C."/>
            <person name="Zhao X.W."/>
            <person name="Wei L."/>
        </authorList>
    </citation>
    <scope>NUCLEOTIDE SEQUENCE [LARGE SCALE GENOMIC DNA]</scope>
    <source>
        <tissue evidence="2">Nenye</tissue>
    </source>
</reference>
<comment type="similarity">
    <text evidence="1">Belongs to the ARG7 family.</text>
</comment>
<accession>A0ABD2ZAE8</accession>
<dbReference type="EMBL" id="JBJUIK010000010">
    <property type="protein sequence ID" value="KAL3515072.1"/>
    <property type="molecule type" value="Genomic_DNA"/>
</dbReference>